<evidence type="ECO:0000259" key="6">
    <source>
        <dbReference type="PROSITE" id="PS51764"/>
    </source>
</evidence>
<dbReference type="GO" id="GO:0016052">
    <property type="term" value="P:carbohydrate catabolic process"/>
    <property type="evidence" value="ECO:0007669"/>
    <property type="project" value="InterPro"/>
</dbReference>
<evidence type="ECO:0000256" key="3">
    <source>
        <dbReference type="ARBA" id="ARBA00023295"/>
    </source>
</evidence>
<keyword evidence="5" id="KW-0472">Membrane</keyword>
<evidence type="ECO:0000313" key="7">
    <source>
        <dbReference type="EMBL" id="PIS28710.1"/>
    </source>
</evidence>
<dbReference type="Proteomes" id="UP000231343">
    <property type="component" value="Unassembled WGS sequence"/>
</dbReference>
<dbReference type="Pfam" id="PF06452">
    <property type="entry name" value="CBM9_1"/>
    <property type="match status" value="1"/>
</dbReference>
<dbReference type="Gene3D" id="2.60.40.1190">
    <property type="match status" value="1"/>
</dbReference>
<evidence type="ECO:0000256" key="5">
    <source>
        <dbReference type="SAM" id="Phobius"/>
    </source>
</evidence>
<evidence type="ECO:0000313" key="8">
    <source>
        <dbReference type="Proteomes" id="UP000231343"/>
    </source>
</evidence>
<gene>
    <name evidence="7" type="ORF">COT42_07185</name>
</gene>
<dbReference type="EMBL" id="PEYM01000120">
    <property type="protein sequence ID" value="PIS28710.1"/>
    <property type="molecule type" value="Genomic_DNA"/>
</dbReference>
<accession>A0A2H0XUT2</accession>
<name>A0A2H0XUT2_UNCSA</name>
<protein>
    <recommendedName>
        <fullName evidence="6">GH26 domain-containing protein</fullName>
    </recommendedName>
</protein>
<dbReference type="PROSITE" id="PS51764">
    <property type="entry name" value="GH26"/>
    <property type="match status" value="1"/>
</dbReference>
<dbReference type="AlphaFoldDB" id="A0A2H0XUT2"/>
<reference evidence="7 8" key="1">
    <citation type="submission" date="2017-09" db="EMBL/GenBank/DDBJ databases">
        <title>Depth-based differentiation of microbial function through sediment-hosted aquifers and enrichment of novel symbionts in the deep terrestrial subsurface.</title>
        <authorList>
            <person name="Probst A.J."/>
            <person name="Ladd B."/>
            <person name="Jarett J.K."/>
            <person name="Geller-Mcgrath D.E."/>
            <person name="Sieber C.M."/>
            <person name="Emerson J.B."/>
            <person name="Anantharaman K."/>
            <person name="Thomas B.C."/>
            <person name="Malmstrom R."/>
            <person name="Stieglmeier M."/>
            <person name="Klingl A."/>
            <person name="Woyke T."/>
            <person name="Ryan C.M."/>
            <person name="Banfield J.F."/>
        </authorList>
    </citation>
    <scope>NUCLEOTIDE SEQUENCE [LARGE SCALE GENOMIC DNA]</scope>
    <source>
        <strain evidence="7">CG08_land_8_20_14_0_20_45_16</strain>
    </source>
</reference>
<feature type="transmembrane region" description="Helical" evidence="5">
    <location>
        <begin position="31"/>
        <end position="51"/>
    </location>
</feature>
<evidence type="ECO:0000256" key="4">
    <source>
        <dbReference type="PROSITE-ProRule" id="PRU01100"/>
    </source>
</evidence>
<dbReference type="PANTHER" id="PTHR40079:SF4">
    <property type="entry name" value="GH26 DOMAIN-CONTAINING PROTEIN-RELATED"/>
    <property type="match status" value="1"/>
</dbReference>
<comment type="similarity">
    <text evidence="1 4">Belongs to the glycosyl hydrolase 26 family.</text>
</comment>
<feature type="active site" description="Proton donor" evidence="4">
    <location>
        <position position="168"/>
    </location>
</feature>
<dbReference type="GO" id="GO:0006080">
    <property type="term" value="P:substituted mannan metabolic process"/>
    <property type="evidence" value="ECO:0007669"/>
    <property type="project" value="InterPro"/>
</dbReference>
<feature type="domain" description="GH26" evidence="6">
    <location>
        <begin position="45"/>
        <end position="336"/>
    </location>
</feature>
<proteinExistence type="inferred from homology"/>
<evidence type="ECO:0000256" key="1">
    <source>
        <dbReference type="ARBA" id="ARBA00007754"/>
    </source>
</evidence>
<evidence type="ECO:0000256" key="2">
    <source>
        <dbReference type="ARBA" id="ARBA00022801"/>
    </source>
</evidence>
<dbReference type="PANTHER" id="PTHR40079">
    <property type="entry name" value="MANNAN ENDO-1,4-BETA-MANNOSIDASE E-RELATED"/>
    <property type="match status" value="1"/>
</dbReference>
<dbReference type="InterPro" id="IPR017853">
    <property type="entry name" value="GH"/>
</dbReference>
<dbReference type="InterPro" id="IPR010502">
    <property type="entry name" value="Carb-bd_dom_fam9"/>
</dbReference>
<dbReference type="Pfam" id="PF02156">
    <property type="entry name" value="Glyco_hydro_26"/>
    <property type="match status" value="1"/>
</dbReference>
<comment type="caution">
    <text evidence="7">The sequence shown here is derived from an EMBL/GenBank/DDBJ whole genome shotgun (WGS) entry which is preliminary data.</text>
</comment>
<dbReference type="SUPFAM" id="SSF51445">
    <property type="entry name" value="(Trans)glycosidases"/>
    <property type="match status" value="1"/>
</dbReference>
<dbReference type="InterPro" id="IPR000805">
    <property type="entry name" value="Glyco_hydro_26"/>
</dbReference>
<keyword evidence="3 4" id="KW-0326">Glycosidase</keyword>
<dbReference type="GO" id="GO:0016985">
    <property type="term" value="F:mannan endo-1,4-beta-mannosidase activity"/>
    <property type="evidence" value="ECO:0007669"/>
    <property type="project" value="InterPro"/>
</dbReference>
<dbReference type="Gene3D" id="3.20.20.80">
    <property type="entry name" value="Glycosidases"/>
    <property type="match status" value="1"/>
</dbReference>
<organism evidence="7 8">
    <name type="scientific">Candidatus Saganbacteria bacterium CG08_land_8_20_14_0_20_45_16</name>
    <dbReference type="NCBI Taxonomy" id="2014293"/>
    <lineage>
        <taxon>Bacteria</taxon>
        <taxon>Bacillati</taxon>
        <taxon>Saganbacteria</taxon>
    </lineage>
</organism>
<feature type="active site" description="Nucleophile" evidence="4">
    <location>
        <position position="282"/>
    </location>
</feature>
<sequence>MESQNLKCPISYVPCPRSIVHSPWSIVFSNFLLWLCLLSFTLVGTLAYAMSQAAEANPGIRQVFIGVFRQGAPDNMNYITKYEEQVGAKPATIMWYQDWACPFPSADAKKVTDYGAVPHIVWEAMYWTYPGKITIDDIIAGKWDGYIRQWAKGAKEFGQPLFLRIGHEFNVDIYSWSVGRNGKDPEKFIKFYRHVVDIFKQEKASNVKWVWSFNNYSNPDEPWNNWVDTYPGDAYVDWIGIDGYNWGKTQSWSGWETFLGLFRNQMRVAHKLWLGKPIMIAEFSCAEKGGEKAAWLKDLPGSLKSSMRDIDLLIWFDVDKEVDWRIKSSKESLAAYQEMLKDQIFSGSGEALASYQPKVVKLEQRRKTIIADQAKQAIKIDGNLSDWPKKNALVMKDKAFFKEGLGWGGLADLSGTVYLMWDETNLYLAAEITDNYPLSNKQQNQNVWNGDALEMVLGLDPAADPTRTSFGRKDYQIGFSTGDGKDNLPIIWNWQRRRIPEGGEIVAKKKSQPFGYVLEAKVPWSFFKAKVVPASGLKLGFDIAFDDADKAGVRERQFIWNGDYYFYKDPSVWGILELE</sequence>
<keyword evidence="5" id="KW-1133">Transmembrane helix</keyword>
<keyword evidence="5" id="KW-0812">Transmembrane</keyword>
<dbReference type="InterPro" id="IPR022790">
    <property type="entry name" value="GH26_dom"/>
</dbReference>
<keyword evidence="2 4" id="KW-0378">Hydrolase</keyword>
<dbReference type="GO" id="GO:0030246">
    <property type="term" value="F:carbohydrate binding"/>
    <property type="evidence" value="ECO:0007669"/>
    <property type="project" value="InterPro"/>
</dbReference>
<dbReference type="SUPFAM" id="SSF49344">
    <property type="entry name" value="CBD9-like"/>
    <property type="match status" value="1"/>
</dbReference>